<sequence length="46" mass="5281">MFTCSYLRSEKIMPGFWFPQKSQGGRNFGTIRAITKLCLEQEVIAP</sequence>
<proteinExistence type="predicted"/>
<name>A0ABM5Z8I8_9BURK</name>
<gene>
    <name evidence="1" type="ORF">CPter291_2933</name>
</gene>
<evidence type="ECO:0000313" key="1">
    <source>
        <dbReference type="EMBL" id="AMP15185.1"/>
    </source>
</evidence>
<keyword evidence="2" id="KW-1185">Reference proteome</keyword>
<dbReference type="Proteomes" id="UP000074914">
    <property type="component" value="Chromosome"/>
</dbReference>
<protein>
    <submittedName>
        <fullName evidence="1">Uncharacterized protein</fullName>
    </submittedName>
</protein>
<accession>A0ABM5Z8I8</accession>
<evidence type="ECO:0000313" key="2">
    <source>
        <dbReference type="Proteomes" id="UP000074914"/>
    </source>
</evidence>
<dbReference type="EMBL" id="CP013236">
    <property type="protein sequence ID" value="AMP15185.1"/>
    <property type="molecule type" value="Genomic_DNA"/>
</dbReference>
<organism evidence="1 2">
    <name type="scientific">Collimonas pratensis</name>
    <dbReference type="NCBI Taxonomy" id="279113"/>
    <lineage>
        <taxon>Bacteria</taxon>
        <taxon>Pseudomonadati</taxon>
        <taxon>Pseudomonadota</taxon>
        <taxon>Betaproteobacteria</taxon>
        <taxon>Burkholderiales</taxon>
        <taxon>Oxalobacteraceae</taxon>
        <taxon>Collimonas</taxon>
    </lineage>
</organism>
<reference evidence="1 2" key="1">
    <citation type="submission" date="2015-11" db="EMBL/GenBank/DDBJ databases">
        <title>Exploring the genomic traits of fungus-feeding bacterial genus Collimonas.</title>
        <authorList>
            <person name="Song C."/>
            <person name="Schmidt R."/>
            <person name="de Jager V."/>
            <person name="Krzyzanowska D."/>
            <person name="Jongedijk E."/>
            <person name="Cankar K."/>
            <person name="Beekwilder J."/>
            <person name="van Veen A."/>
            <person name="de Boer W."/>
            <person name="van Veen J.A."/>
            <person name="Garbeva P."/>
        </authorList>
    </citation>
    <scope>NUCLEOTIDE SEQUENCE [LARGE SCALE GENOMIC DNA]</scope>
    <source>
        <strain evidence="1 2">Ter291</strain>
    </source>
</reference>